<dbReference type="Gene3D" id="1.25.40.10">
    <property type="entry name" value="Tetratricopeptide repeat domain"/>
    <property type="match status" value="1"/>
</dbReference>
<comment type="caution">
    <text evidence="1">The sequence shown here is derived from an EMBL/GenBank/DDBJ whole genome shotgun (WGS) entry which is preliminary data.</text>
</comment>
<reference evidence="1 2" key="1">
    <citation type="submission" date="2023-03" db="EMBL/GenBank/DDBJ databases">
        <title>Genome sequence of Lichtheimia ornata CBS 291.66.</title>
        <authorList>
            <person name="Mohabir J.T."/>
            <person name="Shea T.P."/>
            <person name="Kurbessoian T."/>
            <person name="Berby B."/>
            <person name="Fontaine J."/>
            <person name="Livny J."/>
            <person name="Gnirke A."/>
            <person name="Stajich J.E."/>
            <person name="Cuomo C.A."/>
        </authorList>
    </citation>
    <scope>NUCLEOTIDE SEQUENCE [LARGE SCALE GENOMIC DNA]</scope>
    <source>
        <strain evidence="1">CBS 291.66</strain>
    </source>
</reference>
<dbReference type="Gene3D" id="3.80.10.10">
    <property type="entry name" value="Ribonuclease Inhibitor"/>
    <property type="match status" value="2"/>
</dbReference>
<organism evidence="1 2">
    <name type="scientific">Lichtheimia ornata</name>
    <dbReference type="NCBI Taxonomy" id="688661"/>
    <lineage>
        <taxon>Eukaryota</taxon>
        <taxon>Fungi</taxon>
        <taxon>Fungi incertae sedis</taxon>
        <taxon>Mucoromycota</taxon>
        <taxon>Mucoromycotina</taxon>
        <taxon>Mucoromycetes</taxon>
        <taxon>Mucorales</taxon>
        <taxon>Lichtheimiaceae</taxon>
        <taxon>Lichtheimia</taxon>
    </lineage>
</organism>
<accession>A0AAD7XQ60</accession>
<dbReference type="Proteomes" id="UP001234581">
    <property type="component" value="Unassembled WGS sequence"/>
</dbReference>
<dbReference type="InterPro" id="IPR011990">
    <property type="entry name" value="TPR-like_helical_dom_sf"/>
</dbReference>
<dbReference type="EMBL" id="JARTCD010000100">
    <property type="protein sequence ID" value="KAJ8652579.1"/>
    <property type="molecule type" value="Genomic_DNA"/>
</dbReference>
<sequence length="711" mass="81164">MRQHTEQLLDCLLIQALRGHHHDVVEDTSSICHEEVIPLLMIRANSMAACAKFEQALEIANMAIDMDPSSAWGYLCKGHILAQQGYHQRAIQVYDAGLSIDLQDESNHTRLACRRSKSKKALENRMDPMTTLPIDVMLFDILPLVLGERMHDFDKLSPYMEVSRTWCVRVITASEYKMVIPSSSCINMEHKAMGEYAWLLQHLVLNDCHVDFPHLAKKWNLQSLKYLHIKGIVFKCMRRLFINLSIGSIPPLTIDLVNALRVSGFYIFDLKLDFSKASGEFVLPMYRILETCPNLKSLTCIPGVPNADEGPQQPTVYPQLRHLSVQGPRGAPTFNDMYHFLSQFPELETLEAKLPFTTSRILAMIHHLCPRLKRLLFGSRDDYHTSDYEYQGDLDVNESKGLCHLDIGMQRASTENQAYSQDDVAMICMHNHTSLQDFRYMGWLSNTCEITQKSVSMTRLPMVFEQLSYMEIRLELPADQLGGRYFTWHRRTTAPQFPPFVEWMILHAPMLHTLTIATKVPIDVDVFTAMRDLNNLVRLNLNLHEGSTMQAMTAFLDHHFHLGSSPLSFLHIRIKEQLNPTLISSLARLPCIQSLHVDYFGPLVTTVFDPLMSTLAVNHSQVKELQLSCQFQEVSLSALQSLPDLGSLTKLKIHAHKIPYNAFEPLRECTKLKVLEIRVESPSPDEDDQIVETLLISQSIHKVVYITTSIK</sequence>
<evidence type="ECO:0000313" key="1">
    <source>
        <dbReference type="EMBL" id="KAJ8652579.1"/>
    </source>
</evidence>
<dbReference type="AlphaFoldDB" id="A0AAD7XQ60"/>
<dbReference type="GeneID" id="83219183"/>
<dbReference type="InterPro" id="IPR032675">
    <property type="entry name" value="LRR_dom_sf"/>
</dbReference>
<name>A0AAD7XQ60_9FUNG</name>
<protein>
    <submittedName>
        <fullName evidence="1">Uncharacterized protein</fullName>
    </submittedName>
</protein>
<dbReference type="SUPFAM" id="SSF48452">
    <property type="entry name" value="TPR-like"/>
    <property type="match status" value="1"/>
</dbReference>
<keyword evidence="2" id="KW-1185">Reference proteome</keyword>
<dbReference type="SUPFAM" id="SSF52047">
    <property type="entry name" value="RNI-like"/>
    <property type="match status" value="2"/>
</dbReference>
<proteinExistence type="predicted"/>
<dbReference type="RefSeq" id="XP_058337493.1">
    <property type="nucleotide sequence ID" value="XM_058491747.1"/>
</dbReference>
<gene>
    <name evidence="1" type="ORF">O0I10_011784</name>
</gene>
<evidence type="ECO:0000313" key="2">
    <source>
        <dbReference type="Proteomes" id="UP001234581"/>
    </source>
</evidence>